<protein>
    <recommendedName>
        <fullName evidence="7">Major facilitator superfamily (MFS) profile domain-containing protein</fullName>
    </recommendedName>
</protein>
<evidence type="ECO:0000256" key="1">
    <source>
        <dbReference type="ARBA" id="ARBA00004651"/>
    </source>
</evidence>
<evidence type="ECO:0000313" key="8">
    <source>
        <dbReference type="EMBL" id="GAA4427647.1"/>
    </source>
</evidence>
<feature type="transmembrane region" description="Helical" evidence="6">
    <location>
        <begin position="426"/>
        <end position="445"/>
    </location>
</feature>
<feature type="transmembrane region" description="Helical" evidence="6">
    <location>
        <begin position="71"/>
        <end position="89"/>
    </location>
</feature>
<feature type="transmembrane region" description="Helical" evidence="6">
    <location>
        <begin position="35"/>
        <end position="59"/>
    </location>
</feature>
<dbReference type="CDD" id="cd17502">
    <property type="entry name" value="MFS_Azr1_MDR_like"/>
    <property type="match status" value="1"/>
</dbReference>
<feature type="transmembrane region" description="Helical" evidence="6">
    <location>
        <begin position="223"/>
        <end position="242"/>
    </location>
</feature>
<proteinExistence type="predicted"/>
<dbReference type="InterPro" id="IPR001958">
    <property type="entry name" value="Tet-R_TetA/multi-R_MdtG-like"/>
</dbReference>
<keyword evidence="3 6" id="KW-1133">Transmembrane helix</keyword>
<keyword evidence="4 6" id="KW-0472">Membrane</keyword>
<dbReference type="RefSeq" id="WP_345216882.1">
    <property type="nucleotide sequence ID" value="NZ_BAABGN010000012.1"/>
</dbReference>
<feature type="transmembrane region" description="Helical" evidence="6">
    <location>
        <begin position="293"/>
        <end position="315"/>
    </location>
</feature>
<name>A0ABP8LDJ5_9MICO</name>
<accession>A0ABP8LDJ5</accession>
<evidence type="ECO:0000256" key="6">
    <source>
        <dbReference type="SAM" id="Phobius"/>
    </source>
</evidence>
<evidence type="ECO:0000313" key="9">
    <source>
        <dbReference type="Proteomes" id="UP001500622"/>
    </source>
</evidence>
<evidence type="ECO:0000256" key="4">
    <source>
        <dbReference type="ARBA" id="ARBA00023136"/>
    </source>
</evidence>
<feature type="transmembrane region" description="Helical" evidence="6">
    <location>
        <begin position="101"/>
        <end position="120"/>
    </location>
</feature>
<sequence length="609" mass="63933">MRRPRKELTKRRAYAGMTLEQAEAAHEQHRKVLRVLAGLLLAMFVGNLSATIVGNALPVIVAEIGGSQQQYTWIVTSAILASTAMTPIVGKLADLFDKKKLLLGAIVLFGVGSLMAGFSVSPEMLIALRVLQGAGMGAIMVLVQTTIATIVPPRQRGRYNGYLGAVIATATVSGPLIGGVIVDVQWLGWRWCFWATLPFMVGALAVLVKNLHVPDTRRPGAKVDWAGAALISLATTVLLLWVSFGGNAFPWASWQTAVMLSGVAVLVLGFILVERKVSEPVVPLHILTERSTALAIVASLAVGTVMFGANIYLAQYFQIGRGYSPTISGWLTLPLMLGLLASSTIAGQLVSRSGRWKPYVVGGLILLTVGIGLMSTVDSDTSLWLIGGFLLIAGFGLGASMQNLVLAVQNSNTLSNVGAATSTVTFFRNLGGAMGIQLLAAVYAHRVTDLTIDGLAAQGMDPGAFDATSESIDLTRLPAGVAQVVQDAYGDGIGTVFLVAACVGLLGVLAVVLMRSTELRSTWDSATPTAKPLREQPKGVLDTGLRTVPGDATPATTVMVDGTSSTTPDEAIPGDEPADGEPVDGETRTDRPNGSQHPNQATGNRTRST</sequence>
<feature type="transmembrane region" description="Helical" evidence="6">
    <location>
        <begin position="254"/>
        <end position="273"/>
    </location>
</feature>
<dbReference type="EMBL" id="BAABGN010000012">
    <property type="protein sequence ID" value="GAA4427647.1"/>
    <property type="molecule type" value="Genomic_DNA"/>
</dbReference>
<keyword evidence="9" id="KW-1185">Reference proteome</keyword>
<feature type="transmembrane region" description="Helical" evidence="6">
    <location>
        <begin position="188"/>
        <end position="211"/>
    </location>
</feature>
<feature type="transmembrane region" description="Helical" evidence="6">
    <location>
        <begin position="383"/>
        <end position="406"/>
    </location>
</feature>
<dbReference type="SUPFAM" id="SSF103473">
    <property type="entry name" value="MFS general substrate transporter"/>
    <property type="match status" value="1"/>
</dbReference>
<dbReference type="InterPro" id="IPR020846">
    <property type="entry name" value="MFS_dom"/>
</dbReference>
<feature type="region of interest" description="Disordered" evidence="5">
    <location>
        <begin position="521"/>
        <end position="609"/>
    </location>
</feature>
<dbReference type="PROSITE" id="PS50850">
    <property type="entry name" value="MFS"/>
    <property type="match status" value="1"/>
</dbReference>
<comment type="subcellular location">
    <subcellularLocation>
        <location evidence="1">Cell membrane</location>
        <topology evidence="1">Multi-pass membrane protein</topology>
    </subcellularLocation>
</comment>
<feature type="compositionally biased region" description="Polar residues" evidence="5">
    <location>
        <begin position="592"/>
        <end position="609"/>
    </location>
</feature>
<feature type="transmembrane region" description="Helical" evidence="6">
    <location>
        <begin position="162"/>
        <end position="182"/>
    </location>
</feature>
<dbReference type="Pfam" id="PF07690">
    <property type="entry name" value="MFS_1"/>
    <property type="match status" value="1"/>
</dbReference>
<dbReference type="Gene3D" id="1.20.1720.10">
    <property type="entry name" value="Multidrug resistance protein D"/>
    <property type="match status" value="1"/>
</dbReference>
<keyword evidence="2 6" id="KW-0812">Transmembrane</keyword>
<gene>
    <name evidence="8" type="ORF">GCM10023169_27860</name>
</gene>
<evidence type="ECO:0000259" key="7">
    <source>
        <dbReference type="PROSITE" id="PS50850"/>
    </source>
</evidence>
<comment type="caution">
    <text evidence="8">The sequence shown here is derived from an EMBL/GenBank/DDBJ whole genome shotgun (WGS) entry which is preliminary data.</text>
</comment>
<dbReference type="Proteomes" id="UP001500622">
    <property type="component" value="Unassembled WGS sequence"/>
</dbReference>
<feature type="transmembrane region" description="Helical" evidence="6">
    <location>
        <begin position="327"/>
        <end position="347"/>
    </location>
</feature>
<feature type="transmembrane region" description="Helical" evidence="6">
    <location>
        <begin position="493"/>
        <end position="513"/>
    </location>
</feature>
<evidence type="ECO:0000256" key="2">
    <source>
        <dbReference type="ARBA" id="ARBA00022692"/>
    </source>
</evidence>
<dbReference type="PANTHER" id="PTHR23501:SF197">
    <property type="entry name" value="COMD"/>
    <property type="match status" value="1"/>
</dbReference>
<organism evidence="8 9">
    <name type="scientific">Georgenia halophila</name>
    <dbReference type="NCBI Taxonomy" id="620889"/>
    <lineage>
        <taxon>Bacteria</taxon>
        <taxon>Bacillati</taxon>
        <taxon>Actinomycetota</taxon>
        <taxon>Actinomycetes</taxon>
        <taxon>Micrococcales</taxon>
        <taxon>Bogoriellaceae</taxon>
        <taxon>Georgenia</taxon>
    </lineage>
</organism>
<dbReference type="PRINTS" id="PR01035">
    <property type="entry name" value="TCRTETA"/>
</dbReference>
<feature type="compositionally biased region" description="Acidic residues" evidence="5">
    <location>
        <begin position="572"/>
        <end position="584"/>
    </location>
</feature>
<dbReference type="InterPro" id="IPR011701">
    <property type="entry name" value="MFS"/>
</dbReference>
<evidence type="ECO:0000256" key="3">
    <source>
        <dbReference type="ARBA" id="ARBA00022989"/>
    </source>
</evidence>
<reference evidence="9" key="1">
    <citation type="journal article" date="2019" name="Int. J. Syst. Evol. Microbiol.">
        <title>The Global Catalogue of Microorganisms (GCM) 10K type strain sequencing project: providing services to taxonomists for standard genome sequencing and annotation.</title>
        <authorList>
            <consortium name="The Broad Institute Genomics Platform"/>
            <consortium name="The Broad Institute Genome Sequencing Center for Infectious Disease"/>
            <person name="Wu L."/>
            <person name="Ma J."/>
        </authorList>
    </citation>
    <scope>NUCLEOTIDE SEQUENCE [LARGE SCALE GENOMIC DNA]</scope>
    <source>
        <strain evidence="9">JCM 17810</strain>
    </source>
</reference>
<dbReference type="PANTHER" id="PTHR23501">
    <property type="entry name" value="MAJOR FACILITATOR SUPERFAMILY"/>
    <property type="match status" value="1"/>
</dbReference>
<feature type="transmembrane region" description="Helical" evidence="6">
    <location>
        <begin position="359"/>
        <end position="377"/>
    </location>
</feature>
<evidence type="ECO:0000256" key="5">
    <source>
        <dbReference type="SAM" id="MobiDB-lite"/>
    </source>
</evidence>
<dbReference type="InterPro" id="IPR036259">
    <property type="entry name" value="MFS_trans_sf"/>
</dbReference>
<feature type="domain" description="Major facilitator superfamily (MFS) profile" evidence="7">
    <location>
        <begin position="35"/>
        <end position="519"/>
    </location>
</feature>
<dbReference type="Gene3D" id="1.20.1250.20">
    <property type="entry name" value="MFS general substrate transporter like domains"/>
    <property type="match status" value="1"/>
</dbReference>
<feature type="transmembrane region" description="Helical" evidence="6">
    <location>
        <begin position="126"/>
        <end position="150"/>
    </location>
</feature>